<reference evidence="2 3" key="1">
    <citation type="submission" date="2017-07" db="EMBL/GenBank/DDBJ databases">
        <authorList>
            <person name="Sun Z.S."/>
            <person name="Albrecht U."/>
            <person name="Echele G."/>
            <person name="Lee C.C."/>
        </authorList>
    </citation>
    <scope>NUCLEOTIDE SEQUENCE [LARGE SCALE GENOMIC DNA]</scope>
    <source>
        <strain evidence="2 3">CGMCC 1.12710</strain>
    </source>
</reference>
<feature type="domain" description="Methyltransferase type 11" evidence="1">
    <location>
        <begin position="58"/>
        <end position="150"/>
    </location>
</feature>
<keyword evidence="3" id="KW-1185">Reference proteome</keyword>
<evidence type="ECO:0000313" key="2">
    <source>
        <dbReference type="EMBL" id="SNT68422.1"/>
    </source>
</evidence>
<gene>
    <name evidence="2" type="ORF">SAMN06297382_0924</name>
</gene>
<sequence length="325" mass="33830">MNAGPSDAPASTHWQDFWQGGGKADQALGGAAQRAFLERFWTAFFDDAPVGPRPAVIDVAAGSGAVVARARRLLSARGVSPLCLAVDYAPAAAAALRREAPGAFPLVADAARLPFRAGAADIVVSQFGIEYAGLAAFAEAARILAPGGVFRAVAHYKHGAIDAECGENARLLKTVEDTGLIGCARAALAATYERLARKARPLADSRAEAALRAAARKAADAISAAPDFAAKATLGRFLGDLDRLSTRRLAFEPREALAWLDGMAASLAAYRQRMEAMQAAALDRSSVDAAARTFADAGFVDISARPAAFLEGGEPAAWLIGARRD</sequence>
<evidence type="ECO:0000313" key="3">
    <source>
        <dbReference type="Proteomes" id="UP000198346"/>
    </source>
</evidence>
<dbReference type="AlphaFoldDB" id="A0A239PKS8"/>
<dbReference type="GO" id="GO:0032259">
    <property type="term" value="P:methylation"/>
    <property type="evidence" value="ECO:0007669"/>
    <property type="project" value="UniProtKB-KW"/>
</dbReference>
<dbReference type="Gene3D" id="3.40.50.150">
    <property type="entry name" value="Vaccinia Virus protein VP39"/>
    <property type="match status" value="1"/>
</dbReference>
<organism evidence="2 3">
    <name type="scientific">Amphiplicatus metriothermophilus</name>
    <dbReference type="NCBI Taxonomy" id="1519374"/>
    <lineage>
        <taxon>Bacteria</taxon>
        <taxon>Pseudomonadati</taxon>
        <taxon>Pseudomonadota</taxon>
        <taxon>Alphaproteobacteria</taxon>
        <taxon>Parvularculales</taxon>
        <taxon>Parvularculaceae</taxon>
        <taxon>Amphiplicatus</taxon>
    </lineage>
</organism>
<dbReference type="RefSeq" id="WP_089411368.1">
    <property type="nucleotide sequence ID" value="NZ_FZQA01000001.1"/>
</dbReference>
<dbReference type="Proteomes" id="UP000198346">
    <property type="component" value="Unassembled WGS sequence"/>
</dbReference>
<proteinExistence type="predicted"/>
<dbReference type="Pfam" id="PF08241">
    <property type="entry name" value="Methyltransf_11"/>
    <property type="match status" value="1"/>
</dbReference>
<keyword evidence="2" id="KW-0808">Transferase</keyword>
<dbReference type="PANTHER" id="PTHR43591:SF24">
    <property type="entry name" value="2-METHOXY-6-POLYPRENYL-1,4-BENZOQUINOL METHYLASE, MITOCHONDRIAL"/>
    <property type="match status" value="1"/>
</dbReference>
<dbReference type="OrthoDB" id="9792690at2"/>
<dbReference type="PANTHER" id="PTHR43591">
    <property type="entry name" value="METHYLTRANSFERASE"/>
    <property type="match status" value="1"/>
</dbReference>
<dbReference type="InterPro" id="IPR013216">
    <property type="entry name" value="Methyltransf_11"/>
</dbReference>
<dbReference type="SUPFAM" id="SSF53335">
    <property type="entry name" value="S-adenosyl-L-methionine-dependent methyltransferases"/>
    <property type="match status" value="1"/>
</dbReference>
<protein>
    <submittedName>
        <fullName evidence="2">Methyltransferase domain-containing protein</fullName>
    </submittedName>
</protein>
<dbReference type="InterPro" id="IPR029063">
    <property type="entry name" value="SAM-dependent_MTases_sf"/>
</dbReference>
<accession>A0A239PKS8</accession>
<evidence type="ECO:0000259" key="1">
    <source>
        <dbReference type="Pfam" id="PF08241"/>
    </source>
</evidence>
<dbReference type="GO" id="GO:0008757">
    <property type="term" value="F:S-adenosylmethionine-dependent methyltransferase activity"/>
    <property type="evidence" value="ECO:0007669"/>
    <property type="project" value="InterPro"/>
</dbReference>
<name>A0A239PKS8_9PROT</name>
<dbReference type="EMBL" id="FZQA01000001">
    <property type="protein sequence ID" value="SNT68422.1"/>
    <property type="molecule type" value="Genomic_DNA"/>
</dbReference>
<keyword evidence="2" id="KW-0489">Methyltransferase</keyword>